<name>A0AA38RJW8_9PEZI</name>
<keyword evidence="2" id="KW-0812">Transmembrane</keyword>
<accession>A0AA38RJW8</accession>
<feature type="region of interest" description="Disordered" evidence="1">
    <location>
        <begin position="28"/>
        <end position="51"/>
    </location>
</feature>
<gene>
    <name evidence="3" type="ORF">NKR23_g4218</name>
</gene>
<feature type="compositionally biased region" description="Basic and acidic residues" evidence="1">
    <location>
        <begin position="28"/>
        <end position="46"/>
    </location>
</feature>
<dbReference type="AlphaFoldDB" id="A0AA38RJW8"/>
<feature type="transmembrane region" description="Helical" evidence="2">
    <location>
        <begin position="191"/>
        <end position="217"/>
    </location>
</feature>
<keyword evidence="2" id="KW-0472">Membrane</keyword>
<keyword evidence="2" id="KW-1133">Transmembrane helix</keyword>
<comment type="caution">
    <text evidence="3">The sequence shown here is derived from an EMBL/GenBank/DDBJ whole genome shotgun (WGS) entry which is preliminary data.</text>
</comment>
<dbReference type="Pfam" id="PF11911">
    <property type="entry name" value="DUF3429"/>
    <property type="match status" value="1"/>
</dbReference>
<evidence type="ECO:0000256" key="1">
    <source>
        <dbReference type="SAM" id="MobiDB-lite"/>
    </source>
</evidence>
<feature type="transmembrane region" description="Helical" evidence="2">
    <location>
        <begin position="154"/>
        <end position="171"/>
    </location>
</feature>
<organism evidence="3 4">
    <name type="scientific">Pleurostoma richardsiae</name>
    <dbReference type="NCBI Taxonomy" id="41990"/>
    <lineage>
        <taxon>Eukaryota</taxon>
        <taxon>Fungi</taxon>
        <taxon>Dikarya</taxon>
        <taxon>Ascomycota</taxon>
        <taxon>Pezizomycotina</taxon>
        <taxon>Sordariomycetes</taxon>
        <taxon>Sordariomycetidae</taxon>
        <taxon>Calosphaeriales</taxon>
        <taxon>Pleurostomataceae</taxon>
        <taxon>Pleurostoma</taxon>
    </lineage>
</organism>
<proteinExistence type="predicted"/>
<evidence type="ECO:0000313" key="3">
    <source>
        <dbReference type="EMBL" id="KAJ9149455.1"/>
    </source>
</evidence>
<sequence>MPISTFSPVSFSLIQRSRYATIPPVGVDKKHEQEVAKQKLESRPEEVTTSSSVRLAFEENRSQPVNQDDEDITGSLKRDVNTIKDTLALKTVPPLSYALGIAGTVPYLATSIATVYLGWDLNTEFPAQSTFLSSIMVSHETADYWLKLLEPIQLGYGAVIISFLGAIHWGLEYAEKTPLLERTRFRYGLGVLAPMVAWPTLLMPVQFALTAQFGAFIGLYLADTRATYRGWAPPWYATYRFVLTFIVGSAILISLVGREKIGADRPQLENLRERFHKDKGSESEKYVNWAKLEQEEKDRIKKEKEEEEKKRKEEEKKRKQEEKKRKDTEKNKGGEGANKKDDKKGDGEKKGDDKGDDDKKSNDKEGDRQESNDKKDSGGKKEGEEKNDDKDGEGEEKK</sequence>
<evidence type="ECO:0008006" key="5">
    <source>
        <dbReference type="Google" id="ProtNLM"/>
    </source>
</evidence>
<evidence type="ECO:0000256" key="2">
    <source>
        <dbReference type="SAM" id="Phobius"/>
    </source>
</evidence>
<dbReference type="PANTHER" id="PTHR15887">
    <property type="entry name" value="TRANSMEMBRANE PROTEIN 69"/>
    <property type="match status" value="1"/>
</dbReference>
<dbReference type="EMBL" id="JANBVO010000010">
    <property type="protein sequence ID" value="KAJ9149455.1"/>
    <property type="molecule type" value="Genomic_DNA"/>
</dbReference>
<dbReference type="Proteomes" id="UP001174694">
    <property type="component" value="Unassembled WGS sequence"/>
</dbReference>
<protein>
    <recommendedName>
        <fullName evidence="5">Mitochondrial inner membrane protein 1</fullName>
    </recommendedName>
</protein>
<reference evidence="3" key="1">
    <citation type="submission" date="2022-07" db="EMBL/GenBank/DDBJ databases">
        <title>Fungi with potential for degradation of polypropylene.</title>
        <authorList>
            <person name="Gostincar C."/>
        </authorList>
    </citation>
    <scope>NUCLEOTIDE SEQUENCE</scope>
    <source>
        <strain evidence="3">EXF-13308</strain>
    </source>
</reference>
<evidence type="ECO:0000313" key="4">
    <source>
        <dbReference type="Proteomes" id="UP001174694"/>
    </source>
</evidence>
<feature type="transmembrane region" description="Helical" evidence="2">
    <location>
        <begin position="237"/>
        <end position="257"/>
    </location>
</feature>
<feature type="transmembrane region" description="Helical" evidence="2">
    <location>
        <begin position="97"/>
        <end position="119"/>
    </location>
</feature>
<keyword evidence="4" id="KW-1185">Reference proteome</keyword>
<dbReference type="InterPro" id="IPR021836">
    <property type="entry name" value="DUF3429"/>
</dbReference>
<feature type="region of interest" description="Disordered" evidence="1">
    <location>
        <begin position="299"/>
        <end position="398"/>
    </location>
</feature>
<dbReference type="PANTHER" id="PTHR15887:SF1">
    <property type="entry name" value="TRANSMEMBRANE PROTEIN 69"/>
    <property type="match status" value="1"/>
</dbReference>